<dbReference type="InterPro" id="IPR017978">
    <property type="entry name" value="GPCR_3_C"/>
</dbReference>
<comment type="subcellular location">
    <subcellularLocation>
        <location evidence="1">Membrane</location>
        <topology evidence="1">Multi-pass membrane protein</topology>
    </subcellularLocation>
</comment>
<dbReference type="Pfam" id="PF01094">
    <property type="entry name" value="ANF_receptor"/>
    <property type="match status" value="1"/>
</dbReference>
<evidence type="ECO:0000256" key="5">
    <source>
        <dbReference type="ARBA" id="ARBA00023136"/>
    </source>
</evidence>
<feature type="transmembrane region" description="Helical" evidence="10">
    <location>
        <begin position="647"/>
        <end position="673"/>
    </location>
</feature>
<gene>
    <name evidence="12" type="ORF">SEMRO_295_G110530.1</name>
</gene>
<evidence type="ECO:0000256" key="10">
    <source>
        <dbReference type="SAM" id="Phobius"/>
    </source>
</evidence>
<accession>A0A9N8DR96</accession>
<keyword evidence="7" id="KW-0325">Glycoprotein</keyword>
<keyword evidence="3 10" id="KW-1133">Transmembrane helix</keyword>
<feature type="compositionally biased region" description="Low complexity" evidence="9">
    <location>
        <begin position="825"/>
        <end position="841"/>
    </location>
</feature>
<evidence type="ECO:0000259" key="11">
    <source>
        <dbReference type="PROSITE" id="PS50259"/>
    </source>
</evidence>
<feature type="transmembrane region" description="Helical" evidence="10">
    <location>
        <begin position="772"/>
        <end position="794"/>
    </location>
</feature>
<dbReference type="InterPro" id="IPR000337">
    <property type="entry name" value="GPCR_3"/>
</dbReference>
<feature type="transmembrane region" description="Helical" evidence="10">
    <location>
        <begin position="609"/>
        <end position="626"/>
    </location>
</feature>
<keyword evidence="2 10" id="KW-0812">Transmembrane</keyword>
<organism evidence="12 13">
    <name type="scientific">Seminavis robusta</name>
    <dbReference type="NCBI Taxonomy" id="568900"/>
    <lineage>
        <taxon>Eukaryota</taxon>
        <taxon>Sar</taxon>
        <taxon>Stramenopiles</taxon>
        <taxon>Ochrophyta</taxon>
        <taxon>Bacillariophyta</taxon>
        <taxon>Bacillariophyceae</taxon>
        <taxon>Bacillariophycidae</taxon>
        <taxon>Naviculales</taxon>
        <taxon>Naviculaceae</taxon>
        <taxon>Seminavis</taxon>
    </lineage>
</organism>
<dbReference type="CDD" id="cd15047">
    <property type="entry name" value="7tmC_GABA-B-like"/>
    <property type="match status" value="1"/>
</dbReference>
<evidence type="ECO:0000256" key="8">
    <source>
        <dbReference type="ARBA" id="ARBA00023224"/>
    </source>
</evidence>
<keyword evidence="5 10" id="KW-0472">Membrane</keyword>
<dbReference type="PROSITE" id="PS50259">
    <property type="entry name" value="G_PROTEIN_RECEP_F3_4"/>
    <property type="match status" value="1"/>
</dbReference>
<dbReference type="Proteomes" id="UP001153069">
    <property type="component" value="Unassembled WGS sequence"/>
</dbReference>
<evidence type="ECO:0000256" key="2">
    <source>
        <dbReference type="ARBA" id="ARBA00022692"/>
    </source>
</evidence>
<dbReference type="SUPFAM" id="SSF53822">
    <property type="entry name" value="Periplasmic binding protein-like I"/>
    <property type="match status" value="1"/>
</dbReference>
<feature type="transmembrane region" description="Helical" evidence="10">
    <location>
        <begin position="706"/>
        <end position="730"/>
    </location>
</feature>
<dbReference type="Pfam" id="PF00003">
    <property type="entry name" value="7tm_3"/>
    <property type="match status" value="1"/>
</dbReference>
<evidence type="ECO:0000313" key="12">
    <source>
        <dbReference type="EMBL" id="CAB9507174.1"/>
    </source>
</evidence>
<feature type="transmembrane region" description="Helical" evidence="10">
    <location>
        <begin position="742"/>
        <end position="766"/>
    </location>
</feature>
<name>A0A9N8DR96_9STRA</name>
<keyword evidence="8" id="KW-0807">Transducer</keyword>
<evidence type="ECO:0000256" key="6">
    <source>
        <dbReference type="ARBA" id="ARBA00023170"/>
    </source>
</evidence>
<dbReference type="InterPro" id="IPR002455">
    <property type="entry name" value="GPCR3_GABA-B"/>
</dbReference>
<dbReference type="InterPro" id="IPR001828">
    <property type="entry name" value="ANF_lig-bd_rcpt"/>
</dbReference>
<evidence type="ECO:0000256" key="1">
    <source>
        <dbReference type="ARBA" id="ARBA00004141"/>
    </source>
</evidence>
<dbReference type="InterPro" id="IPR028082">
    <property type="entry name" value="Peripla_BP_I"/>
</dbReference>
<dbReference type="Gene3D" id="3.40.50.2300">
    <property type="match status" value="2"/>
</dbReference>
<dbReference type="EMBL" id="CAICTM010000294">
    <property type="protein sequence ID" value="CAB9507174.1"/>
    <property type="molecule type" value="Genomic_DNA"/>
</dbReference>
<sequence>MRSQESQPSGESRIIRQGKRRIGKLLGLQGYSTLDEDGIQVIDENRLYDAMASFLASKHFNERRGDILPRLPKLLDGCDFYWGYEYRDGQQQGLEATRQLLQAIDTAYYYHNPRQTGHHQSNNAHPLVRLDSTRSVQQAARYLEPFAIYGAFWSRVSKIVTAVSSALEIPYISGVSTSPELIGTPLFARTGLSSDGDARAAMLYYRELGIRHVAVLYINDSWGIHFHKALDNYANQWGIILEGFPYDPNQESIERSLIKIRDIEFRHVFAVMHNWREVLPVAYDQGVVGNPDYAWMTAETSALASRSFQLNRRDPEEAKLAKALHGIGTLNAYFTPNLAFEQAMGEFANNKTLQDEFIAIQEDPTIFENYTFPEYVSTGTATSIFDAVLALGITACNASNNLPDLFTGTQFYEALKTTSFRGVSGRVTFDPMTGVRVVIGEDVRYSVQYVALSEERSTSEMLRFESNIATIVQGDNNVTNTMHPFIYNDNTSNVPLPLPPIEGMELNLLPVGVQAFGYLVAGMELLFSLLCFLWTALNRNVFVLKASQPFFLCQLCVGLAITSLSIFTWSLPLTSTVQTTVKTNVNGHITALAFNSSDDTAGLDTACMSTFWLVFVGFSIVFSALASKTWRLHQLLQTGSSLRRSRITVFDCMWPLYVSLSINVTLLLCITLISPLQYERVKMSNFDAYGRSLESFGACQPANGGMFYLLSGTLVSLNVLGVALVTWITYKLRHAPVDFSDAYNLALTMMSLLETLSLGGPLLVVVEDDPAAFYMVGSSLIGIGCMTILVLVFVPKFMGRKRHHRVQSVVNALHPRNVSGKRHGGSPLPSSASSVSGDPVAAGRMPVFRQKKAIR</sequence>
<evidence type="ECO:0000256" key="4">
    <source>
        <dbReference type="ARBA" id="ARBA00023040"/>
    </source>
</evidence>
<dbReference type="AlphaFoldDB" id="A0A9N8DR96"/>
<keyword evidence="6 12" id="KW-0675">Receptor</keyword>
<dbReference type="OrthoDB" id="5984008at2759"/>
<dbReference type="GO" id="GO:0038039">
    <property type="term" value="C:G protein-coupled receptor heterodimeric complex"/>
    <property type="evidence" value="ECO:0007669"/>
    <property type="project" value="TreeGrafter"/>
</dbReference>
<feature type="region of interest" description="Disordered" evidence="9">
    <location>
        <begin position="816"/>
        <end position="841"/>
    </location>
</feature>
<evidence type="ECO:0000256" key="9">
    <source>
        <dbReference type="SAM" id="MobiDB-lite"/>
    </source>
</evidence>
<evidence type="ECO:0000256" key="3">
    <source>
        <dbReference type="ARBA" id="ARBA00022989"/>
    </source>
</evidence>
<comment type="caution">
    <text evidence="12">The sequence shown here is derived from an EMBL/GenBank/DDBJ whole genome shotgun (WGS) entry which is preliminary data.</text>
</comment>
<protein>
    <submittedName>
        <fullName evidence="12">Gamma-aminobutyric acid (GABA) B receptor</fullName>
    </submittedName>
</protein>
<proteinExistence type="predicted"/>
<feature type="transmembrane region" description="Helical" evidence="10">
    <location>
        <begin position="515"/>
        <end position="537"/>
    </location>
</feature>
<dbReference type="PANTHER" id="PTHR10519:SF20">
    <property type="entry name" value="G-PROTEIN COUPLED RECEPTOR 156-RELATED"/>
    <property type="match status" value="1"/>
</dbReference>
<dbReference type="PRINTS" id="PR00248">
    <property type="entry name" value="GPCRMGR"/>
</dbReference>
<reference evidence="12" key="1">
    <citation type="submission" date="2020-06" db="EMBL/GenBank/DDBJ databases">
        <authorList>
            <consortium name="Plant Systems Biology data submission"/>
        </authorList>
    </citation>
    <scope>NUCLEOTIDE SEQUENCE</scope>
    <source>
        <strain evidence="12">D6</strain>
    </source>
</reference>
<evidence type="ECO:0000256" key="7">
    <source>
        <dbReference type="ARBA" id="ARBA00023180"/>
    </source>
</evidence>
<dbReference type="PANTHER" id="PTHR10519">
    <property type="entry name" value="GABA-B RECEPTOR"/>
    <property type="match status" value="1"/>
</dbReference>
<evidence type="ECO:0000313" key="13">
    <source>
        <dbReference type="Proteomes" id="UP001153069"/>
    </source>
</evidence>
<feature type="transmembrane region" description="Helical" evidence="10">
    <location>
        <begin position="549"/>
        <end position="571"/>
    </location>
</feature>
<keyword evidence="4" id="KW-0297">G-protein coupled receptor</keyword>
<feature type="domain" description="G-protein coupled receptors family 3 profile" evidence="11">
    <location>
        <begin position="605"/>
        <end position="796"/>
    </location>
</feature>
<keyword evidence="13" id="KW-1185">Reference proteome</keyword>
<dbReference type="GO" id="GO:0004965">
    <property type="term" value="F:G protein-coupled GABA receptor activity"/>
    <property type="evidence" value="ECO:0007669"/>
    <property type="project" value="InterPro"/>
</dbReference>